<proteinExistence type="predicted"/>
<dbReference type="InterPro" id="IPR036661">
    <property type="entry name" value="Luciferase-like_sf"/>
</dbReference>
<dbReference type="InterPro" id="IPR011251">
    <property type="entry name" value="Luciferase-like_dom"/>
</dbReference>
<dbReference type="Pfam" id="PF00296">
    <property type="entry name" value="Bac_luciferase"/>
    <property type="match status" value="1"/>
</dbReference>
<name>A0A7S8E744_9CHLR</name>
<reference evidence="3 4" key="1">
    <citation type="submission" date="2020-02" db="EMBL/GenBank/DDBJ databases">
        <authorList>
            <person name="Zheng R.K."/>
            <person name="Sun C.M."/>
        </authorList>
    </citation>
    <scope>NUCLEOTIDE SEQUENCE [LARGE SCALE GENOMIC DNA]</scope>
    <source>
        <strain evidence="4">rifampicinis</strain>
    </source>
</reference>
<dbReference type="RefSeq" id="WP_195169667.1">
    <property type="nucleotide sequence ID" value="NZ_CP062983.1"/>
</dbReference>
<dbReference type="InterPro" id="IPR050766">
    <property type="entry name" value="Bact_Lucif_Oxidored"/>
</dbReference>
<dbReference type="GO" id="GO:0005829">
    <property type="term" value="C:cytosol"/>
    <property type="evidence" value="ECO:0007669"/>
    <property type="project" value="TreeGrafter"/>
</dbReference>
<evidence type="ECO:0000313" key="4">
    <source>
        <dbReference type="Proteomes" id="UP000594468"/>
    </source>
</evidence>
<dbReference type="EMBL" id="CP062983">
    <property type="protein sequence ID" value="QPC81595.1"/>
    <property type="molecule type" value="Genomic_DNA"/>
</dbReference>
<dbReference type="CDD" id="cd00347">
    <property type="entry name" value="Flavin_utilizing_monoxygenases"/>
    <property type="match status" value="1"/>
</dbReference>
<accession>A0A7S8E744</accession>
<evidence type="ECO:0000313" key="3">
    <source>
        <dbReference type="EMBL" id="QPC81595.1"/>
    </source>
</evidence>
<keyword evidence="4" id="KW-1185">Reference proteome</keyword>
<comment type="similarity">
    <text evidence="1">To bacterial alkanal monooxygenase alpha and beta chains.</text>
</comment>
<dbReference type="FunFam" id="3.20.20.30:FF:000002">
    <property type="entry name" value="LLM class flavin-dependent oxidoreductase"/>
    <property type="match status" value="1"/>
</dbReference>
<dbReference type="AlphaFoldDB" id="A0A7S8E744"/>
<dbReference type="Proteomes" id="UP000594468">
    <property type="component" value="Chromosome"/>
</dbReference>
<sequence length="347" mass="37831">MAIPLSILDVSPVTAGTSTTQVLRNSVDLARFADARGYKRFWFAEHHNTPSIASTTPEIMIGQVARETRHLRVGSGGVMLPNHAPLKVAESFKLLEALYPGRIDLGIGRAPGTDGRTALALRRSRDAMNAEDFPQNLADLQHFASGKFPEGHPFQSVAAYPQDVALPPIWLLGSSDFSARLASQVGMGFAFAHHINGELAVPVMNLYRQDFTPSESFPEPHAILAASVITADTDEEAEDLSLSVAFSFYSLYAGLEHGPLKSPEEIKAYPFSPQQESLFQSIAARHIVGSPATVHARLTNLVEQTKADELMVLSMIYDHDARLHSYDLLAKAFQVQPVDDLVASTEN</sequence>
<dbReference type="PANTHER" id="PTHR30137">
    <property type="entry name" value="LUCIFERASE-LIKE MONOOXYGENASE"/>
    <property type="match status" value="1"/>
</dbReference>
<dbReference type="KEGG" id="pmet:G4Y79_18140"/>
<dbReference type="PANTHER" id="PTHR30137:SF6">
    <property type="entry name" value="LUCIFERASE-LIKE MONOOXYGENASE"/>
    <property type="match status" value="1"/>
</dbReference>
<dbReference type="SUPFAM" id="SSF51679">
    <property type="entry name" value="Bacterial luciferase-like"/>
    <property type="match status" value="1"/>
</dbReference>
<evidence type="ECO:0000259" key="2">
    <source>
        <dbReference type="Pfam" id="PF00296"/>
    </source>
</evidence>
<protein>
    <submittedName>
        <fullName evidence="3">LLM class flavin-dependent oxidoreductase</fullName>
    </submittedName>
</protein>
<feature type="domain" description="Luciferase-like" evidence="2">
    <location>
        <begin position="8"/>
        <end position="304"/>
    </location>
</feature>
<dbReference type="NCBIfam" id="TIGR03558">
    <property type="entry name" value="oxido_grp_1"/>
    <property type="match status" value="1"/>
</dbReference>
<organism evidence="3 4">
    <name type="scientific">Phototrophicus methaneseepsis</name>
    <dbReference type="NCBI Taxonomy" id="2710758"/>
    <lineage>
        <taxon>Bacteria</taxon>
        <taxon>Bacillati</taxon>
        <taxon>Chloroflexota</taxon>
        <taxon>Candidatus Thermofontia</taxon>
        <taxon>Phototrophicales</taxon>
        <taxon>Phototrophicaceae</taxon>
        <taxon>Phototrophicus</taxon>
    </lineage>
</organism>
<gene>
    <name evidence="3" type="ORF">G4Y79_18140</name>
</gene>
<evidence type="ECO:0000256" key="1">
    <source>
        <dbReference type="ARBA" id="ARBA00007789"/>
    </source>
</evidence>
<dbReference type="Gene3D" id="3.20.20.30">
    <property type="entry name" value="Luciferase-like domain"/>
    <property type="match status" value="1"/>
</dbReference>
<dbReference type="GO" id="GO:0016705">
    <property type="term" value="F:oxidoreductase activity, acting on paired donors, with incorporation or reduction of molecular oxygen"/>
    <property type="evidence" value="ECO:0007669"/>
    <property type="project" value="InterPro"/>
</dbReference>
<dbReference type="InterPro" id="IPR019949">
    <property type="entry name" value="CmoO-like"/>
</dbReference>